<dbReference type="AlphaFoldDB" id="A0A4R7TH35"/>
<accession>A0A4R7TH35</accession>
<comment type="caution">
    <text evidence="1">The sequence shown here is derived from an EMBL/GenBank/DDBJ whole genome shotgun (WGS) entry which is preliminary data.</text>
</comment>
<dbReference type="OrthoDB" id="3873684at2"/>
<evidence type="ECO:0000313" key="2">
    <source>
        <dbReference type="Proteomes" id="UP000295151"/>
    </source>
</evidence>
<evidence type="ECO:0000313" key="1">
    <source>
        <dbReference type="EMBL" id="TDU90936.1"/>
    </source>
</evidence>
<name>A0A4R7TH35_9ACTN</name>
<dbReference type="RefSeq" id="WP_133980749.1">
    <property type="nucleotide sequence ID" value="NZ_SOCE01000001.1"/>
</dbReference>
<keyword evidence="2" id="KW-1185">Reference proteome</keyword>
<dbReference type="Gene3D" id="1.10.1200.10">
    <property type="entry name" value="ACP-like"/>
    <property type="match status" value="1"/>
</dbReference>
<dbReference type="SUPFAM" id="SSF47336">
    <property type="entry name" value="ACP-like"/>
    <property type="match status" value="1"/>
</dbReference>
<gene>
    <name evidence="1" type="ORF">EV138_4537</name>
</gene>
<evidence type="ECO:0008006" key="3">
    <source>
        <dbReference type="Google" id="ProtNLM"/>
    </source>
</evidence>
<dbReference type="EMBL" id="SOCE01000001">
    <property type="protein sequence ID" value="TDU90936.1"/>
    <property type="molecule type" value="Genomic_DNA"/>
</dbReference>
<dbReference type="Proteomes" id="UP000295151">
    <property type="component" value="Unassembled WGS sequence"/>
</dbReference>
<proteinExistence type="predicted"/>
<sequence>MSNASPLPSPAEPLAVPGRAEVIDWLSGLGERSGELERIDSMELAWLVHQVEQRYGVELGDEYLDRIKTIDDAVAVLAEVLSPAATPEPALGGEADRSSHG</sequence>
<reference evidence="1 2" key="1">
    <citation type="submission" date="2019-03" db="EMBL/GenBank/DDBJ databases">
        <title>Genomic Encyclopedia of Type Strains, Phase III (KMG-III): the genomes of soil and plant-associated and newly described type strains.</title>
        <authorList>
            <person name="Whitman W."/>
        </authorList>
    </citation>
    <scope>NUCLEOTIDE SEQUENCE [LARGE SCALE GENOMIC DNA]</scope>
    <source>
        <strain evidence="1 2">VKM Ac-2575</strain>
    </source>
</reference>
<protein>
    <recommendedName>
        <fullName evidence="3">Acyl carrier protein</fullName>
    </recommendedName>
</protein>
<organism evidence="1 2">
    <name type="scientific">Kribbella voronezhensis</name>
    <dbReference type="NCBI Taxonomy" id="2512212"/>
    <lineage>
        <taxon>Bacteria</taxon>
        <taxon>Bacillati</taxon>
        <taxon>Actinomycetota</taxon>
        <taxon>Actinomycetes</taxon>
        <taxon>Propionibacteriales</taxon>
        <taxon>Kribbellaceae</taxon>
        <taxon>Kribbella</taxon>
    </lineage>
</organism>
<dbReference type="InterPro" id="IPR036736">
    <property type="entry name" value="ACP-like_sf"/>
</dbReference>